<keyword evidence="8 17" id="KW-0521">NADP</keyword>
<dbReference type="GO" id="GO:0052855">
    <property type="term" value="F:ADP-dependent NAD(P)H-hydrate dehydratase activity"/>
    <property type="evidence" value="ECO:0007669"/>
    <property type="project" value="UniProtKB-UniRule"/>
</dbReference>
<comment type="caution">
    <text evidence="18">Lacks conserved residue(s) required for the propagation of feature annotation.</text>
</comment>
<dbReference type="AlphaFoldDB" id="A0A7W4Z801"/>
<keyword evidence="6 17" id="KW-0547">Nucleotide-binding</keyword>
<gene>
    <name evidence="18" type="primary">nnrE</name>
    <name evidence="17" type="synonym">nnrD</name>
    <name evidence="22" type="ORF">FHR99_002804</name>
</gene>
<dbReference type="EC" id="4.2.1.136" evidence="19"/>
<evidence type="ECO:0000256" key="5">
    <source>
        <dbReference type="ARBA" id="ARBA00022723"/>
    </source>
</evidence>
<evidence type="ECO:0000256" key="3">
    <source>
        <dbReference type="ARBA" id="ARBA00006001"/>
    </source>
</evidence>
<feature type="binding site" evidence="17">
    <location>
        <position position="262"/>
    </location>
    <ligand>
        <name>(6S)-NADPHX</name>
        <dbReference type="ChEBI" id="CHEBI:64076"/>
    </ligand>
</feature>
<dbReference type="HAMAP" id="MF_01965">
    <property type="entry name" value="NADHX_dehydratase"/>
    <property type="match status" value="1"/>
</dbReference>
<evidence type="ECO:0000313" key="22">
    <source>
        <dbReference type="EMBL" id="MBB3048530.1"/>
    </source>
</evidence>
<evidence type="ECO:0000256" key="13">
    <source>
        <dbReference type="ARBA" id="ARBA00023268"/>
    </source>
</evidence>
<comment type="caution">
    <text evidence="22">The sequence shown here is derived from an EMBL/GenBank/DDBJ whole genome shotgun (WGS) entry which is preliminary data.</text>
</comment>
<dbReference type="Proteomes" id="UP000537130">
    <property type="component" value="Unassembled WGS sequence"/>
</dbReference>
<dbReference type="RefSeq" id="WP_183411311.1">
    <property type="nucleotide sequence ID" value="NZ_JACHWY010000003.1"/>
</dbReference>
<comment type="similarity">
    <text evidence="3 19">In the N-terminal section; belongs to the NnrE/AIBP family.</text>
</comment>
<evidence type="ECO:0000256" key="8">
    <source>
        <dbReference type="ARBA" id="ARBA00022857"/>
    </source>
</evidence>
<evidence type="ECO:0000256" key="7">
    <source>
        <dbReference type="ARBA" id="ARBA00022840"/>
    </source>
</evidence>
<keyword evidence="9 18" id="KW-0630">Potassium</keyword>
<dbReference type="EC" id="5.1.99.6" evidence="19"/>
<dbReference type="InterPro" id="IPR004443">
    <property type="entry name" value="YjeF_N_dom"/>
</dbReference>
<feature type="binding site" evidence="18">
    <location>
        <position position="128"/>
    </location>
    <ligand>
        <name>K(+)</name>
        <dbReference type="ChEBI" id="CHEBI:29103"/>
    </ligand>
</feature>
<dbReference type="PROSITE" id="PS51383">
    <property type="entry name" value="YJEF_C_3"/>
    <property type="match status" value="1"/>
</dbReference>
<comment type="similarity">
    <text evidence="18">Belongs to the NnrE/AIBP family.</text>
</comment>
<dbReference type="GO" id="GO:0110051">
    <property type="term" value="P:metabolite repair"/>
    <property type="evidence" value="ECO:0007669"/>
    <property type="project" value="TreeGrafter"/>
</dbReference>
<feature type="binding site" evidence="17">
    <location>
        <position position="436"/>
    </location>
    <ligand>
        <name>AMP</name>
        <dbReference type="ChEBI" id="CHEBI:456215"/>
    </ligand>
</feature>
<dbReference type="PROSITE" id="PS01049">
    <property type="entry name" value="YJEF_C_1"/>
    <property type="match status" value="1"/>
</dbReference>
<dbReference type="EMBL" id="JACHWY010000003">
    <property type="protein sequence ID" value="MBB3048530.1"/>
    <property type="molecule type" value="Genomic_DNA"/>
</dbReference>
<name>A0A7W4Z801_9GAMM</name>
<feature type="domain" description="YjeF N-terminal" evidence="21">
    <location>
        <begin position="18"/>
        <end position="218"/>
    </location>
</feature>
<organism evidence="22 23">
    <name type="scientific">Litorivivens lipolytica</name>
    <dbReference type="NCBI Taxonomy" id="1524264"/>
    <lineage>
        <taxon>Bacteria</taxon>
        <taxon>Pseudomonadati</taxon>
        <taxon>Pseudomonadota</taxon>
        <taxon>Gammaproteobacteria</taxon>
        <taxon>Litorivivens</taxon>
    </lineage>
</organism>
<dbReference type="PROSITE" id="PS01050">
    <property type="entry name" value="YJEF_C_2"/>
    <property type="match status" value="1"/>
</dbReference>
<comment type="function">
    <text evidence="14 19">Bifunctional enzyme that catalyzes the epimerization of the S- and R-forms of NAD(P)HX and the dehydration of the S-form of NAD(P)HX at the expense of ADP, which is converted to AMP. This allows the repair of both epimers of NAD(P)HX, a damaged form of NAD(P)H that is a result of enzymatic or heat-dependent hydration.</text>
</comment>
<evidence type="ECO:0000256" key="18">
    <source>
        <dbReference type="HAMAP-Rule" id="MF_01966"/>
    </source>
</evidence>
<protein>
    <recommendedName>
        <fullName evidence="19">Bifunctional NAD(P)H-hydrate repair enzyme</fullName>
    </recommendedName>
    <alternativeName>
        <fullName evidence="19">Nicotinamide nucleotide repair protein</fullName>
    </alternativeName>
    <domain>
        <recommendedName>
            <fullName evidence="19">ADP-dependent (S)-NAD(P)H-hydrate dehydratase</fullName>
            <ecNumber evidence="19">4.2.1.136</ecNumber>
        </recommendedName>
        <alternativeName>
            <fullName evidence="19">ADP-dependent NAD(P)HX dehydratase</fullName>
        </alternativeName>
    </domain>
    <domain>
        <recommendedName>
            <fullName evidence="19">NAD(P)H-hydrate epimerase</fullName>
            <ecNumber evidence="19">5.1.99.6</ecNumber>
        </recommendedName>
    </domain>
</protein>
<dbReference type="Gene3D" id="3.40.50.10260">
    <property type="entry name" value="YjeF N-terminal domain"/>
    <property type="match status" value="1"/>
</dbReference>
<feature type="binding site" evidence="17">
    <location>
        <position position="323"/>
    </location>
    <ligand>
        <name>(6S)-NADPHX</name>
        <dbReference type="ChEBI" id="CHEBI:64076"/>
    </ligand>
</feature>
<comment type="cofactor">
    <cofactor evidence="18 19">
        <name>K(+)</name>
        <dbReference type="ChEBI" id="CHEBI:29103"/>
    </cofactor>
    <text evidence="18 19">Binds 1 potassium ion per subunit.</text>
</comment>
<dbReference type="SUPFAM" id="SSF53613">
    <property type="entry name" value="Ribokinase-like"/>
    <property type="match status" value="1"/>
</dbReference>
<dbReference type="InterPro" id="IPR017953">
    <property type="entry name" value="Carbohydrate_kinase_pred_CS"/>
</dbReference>
<evidence type="ECO:0000256" key="17">
    <source>
        <dbReference type="HAMAP-Rule" id="MF_01965"/>
    </source>
</evidence>
<dbReference type="PANTHER" id="PTHR12592:SF0">
    <property type="entry name" value="ATP-DEPENDENT (S)-NAD(P)H-HYDRATE DEHYDRATASE"/>
    <property type="match status" value="1"/>
</dbReference>
<comment type="similarity">
    <text evidence="17">Belongs to the NnrD/CARKD family.</text>
</comment>
<feature type="binding site" evidence="18">
    <location>
        <position position="67"/>
    </location>
    <ligand>
        <name>K(+)</name>
        <dbReference type="ChEBI" id="CHEBI:29103"/>
    </ligand>
</feature>
<evidence type="ECO:0000256" key="1">
    <source>
        <dbReference type="ARBA" id="ARBA00000013"/>
    </source>
</evidence>
<dbReference type="InterPro" id="IPR000631">
    <property type="entry name" value="CARKD"/>
</dbReference>
<dbReference type="InterPro" id="IPR029056">
    <property type="entry name" value="Ribokinase-like"/>
</dbReference>
<feature type="binding site" evidence="18">
    <location>
        <begin position="132"/>
        <end position="138"/>
    </location>
    <ligand>
        <name>(6S)-NADPHX</name>
        <dbReference type="ChEBI" id="CHEBI:64076"/>
    </ligand>
</feature>
<dbReference type="GO" id="GO:0046872">
    <property type="term" value="F:metal ion binding"/>
    <property type="evidence" value="ECO:0007669"/>
    <property type="project" value="UniProtKB-UniRule"/>
</dbReference>
<dbReference type="Gene3D" id="3.40.1190.20">
    <property type="match status" value="1"/>
</dbReference>
<evidence type="ECO:0000256" key="11">
    <source>
        <dbReference type="ARBA" id="ARBA00023235"/>
    </source>
</evidence>
<comment type="catalytic activity">
    <reaction evidence="1 18 19">
        <text>(6R)-NADHX = (6S)-NADHX</text>
        <dbReference type="Rhea" id="RHEA:32215"/>
        <dbReference type="ChEBI" id="CHEBI:64074"/>
        <dbReference type="ChEBI" id="CHEBI:64075"/>
        <dbReference type="EC" id="5.1.99.6"/>
    </reaction>
</comment>
<dbReference type="NCBIfam" id="TIGR00197">
    <property type="entry name" value="yjeF_nterm"/>
    <property type="match status" value="1"/>
</dbReference>
<comment type="subunit">
    <text evidence="17">Homotetramer.</text>
</comment>
<comment type="catalytic activity">
    <reaction evidence="2 18 19">
        <text>(6R)-NADPHX = (6S)-NADPHX</text>
        <dbReference type="Rhea" id="RHEA:32227"/>
        <dbReference type="ChEBI" id="CHEBI:64076"/>
        <dbReference type="ChEBI" id="CHEBI:64077"/>
        <dbReference type="EC" id="5.1.99.6"/>
    </reaction>
</comment>
<evidence type="ECO:0000256" key="9">
    <source>
        <dbReference type="ARBA" id="ARBA00022958"/>
    </source>
</evidence>
<keyword evidence="5 18" id="KW-0479">Metal-binding</keyword>
<evidence type="ECO:0000256" key="12">
    <source>
        <dbReference type="ARBA" id="ARBA00023239"/>
    </source>
</evidence>
<keyword evidence="11 18" id="KW-0413">Isomerase</keyword>
<comment type="catalytic activity">
    <reaction evidence="16 17 19">
        <text>(6S)-NADPHX + ADP = AMP + phosphate + NADPH + H(+)</text>
        <dbReference type="Rhea" id="RHEA:32235"/>
        <dbReference type="ChEBI" id="CHEBI:15378"/>
        <dbReference type="ChEBI" id="CHEBI:43474"/>
        <dbReference type="ChEBI" id="CHEBI:57783"/>
        <dbReference type="ChEBI" id="CHEBI:64076"/>
        <dbReference type="ChEBI" id="CHEBI:456215"/>
        <dbReference type="ChEBI" id="CHEBI:456216"/>
        <dbReference type="EC" id="4.2.1.136"/>
    </reaction>
</comment>
<dbReference type="SUPFAM" id="SSF64153">
    <property type="entry name" value="YjeF N-terminal domain-like"/>
    <property type="match status" value="1"/>
</dbReference>
<keyword evidence="23" id="KW-1185">Reference proteome</keyword>
<evidence type="ECO:0000259" key="21">
    <source>
        <dbReference type="PROSITE" id="PS51385"/>
    </source>
</evidence>
<evidence type="ECO:0000256" key="10">
    <source>
        <dbReference type="ARBA" id="ARBA00023027"/>
    </source>
</evidence>
<comment type="function">
    <text evidence="18">Catalyzes the epimerization of the S- and R-forms of NAD(P)HX, a damaged form of NAD(P)H that is a result of enzymatic or heat-dependent hydration. This is a prerequisite for the S-specific NAD(P)H-hydrate dehydratase to allow the repair of both epimers of NAD(P)HX.</text>
</comment>
<dbReference type="Pfam" id="PF01256">
    <property type="entry name" value="Carb_kinase"/>
    <property type="match status" value="1"/>
</dbReference>
<evidence type="ECO:0000259" key="20">
    <source>
        <dbReference type="PROSITE" id="PS51383"/>
    </source>
</evidence>
<dbReference type="PIRSF" id="PIRSF017184">
    <property type="entry name" value="Nnr"/>
    <property type="match status" value="1"/>
</dbReference>
<dbReference type="GO" id="GO:0052856">
    <property type="term" value="F:NAD(P)HX epimerase activity"/>
    <property type="evidence" value="ECO:0007669"/>
    <property type="project" value="UniProtKB-UniRule"/>
</dbReference>
<dbReference type="Pfam" id="PF03853">
    <property type="entry name" value="YjeF_N"/>
    <property type="match status" value="1"/>
</dbReference>
<comment type="similarity">
    <text evidence="4 19">In the C-terminal section; belongs to the NnrD/CARKD family.</text>
</comment>
<keyword evidence="7 17" id="KW-0067">ATP-binding</keyword>
<feature type="binding site" evidence="18">
    <location>
        <position position="164"/>
    </location>
    <ligand>
        <name>K(+)</name>
        <dbReference type="ChEBI" id="CHEBI:29103"/>
    </ligand>
</feature>
<comment type="catalytic activity">
    <reaction evidence="15 17 19">
        <text>(6S)-NADHX + ADP = AMP + phosphate + NADH + H(+)</text>
        <dbReference type="Rhea" id="RHEA:32223"/>
        <dbReference type="ChEBI" id="CHEBI:15378"/>
        <dbReference type="ChEBI" id="CHEBI:43474"/>
        <dbReference type="ChEBI" id="CHEBI:57945"/>
        <dbReference type="ChEBI" id="CHEBI:64074"/>
        <dbReference type="ChEBI" id="CHEBI:456215"/>
        <dbReference type="ChEBI" id="CHEBI:456216"/>
        <dbReference type="EC" id="4.2.1.136"/>
    </reaction>
</comment>
<dbReference type="HAMAP" id="MF_01966">
    <property type="entry name" value="NADHX_epimerase"/>
    <property type="match status" value="1"/>
</dbReference>
<dbReference type="GO" id="GO:0046496">
    <property type="term" value="P:nicotinamide nucleotide metabolic process"/>
    <property type="evidence" value="ECO:0007669"/>
    <property type="project" value="UniProtKB-UniRule"/>
</dbReference>
<evidence type="ECO:0000256" key="15">
    <source>
        <dbReference type="ARBA" id="ARBA00048238"/>
    </source>
</evidence>
<evidence type="ECO:0000256" key="2">
    <source>
        <dbReference type="ARBA" id="ARBA00000909"/>
    </source>
</evidence>
<dbReference type="InterPro" id="IPR030677">
    <property type="entry name" value="Nnr"/>
</dbReference>
<dbReference type="PROSITE" id="PS51385">
    <property type="entry name" value="YJEF_N"/>
    <property type="match status" value="1"/>
</dbReference>
<evidence type="ECO:0000256" key="4">
    <source>
        <dbReference type="ARBA" id="ARBA00009524"/>
    </source>
</evidence>
<proteinExistence type="inferred from homology"/>
<reference evidence="22 23" key="1">
    <citation type="submission" date="2020-08" db="EMBL/GenBank/DDBJ databases">
        <title>Genomic Encyclopedia of Type Strains, Phase III (KMG-III): the genomes of soil and plant-associated and newly described type strains.</title>
        <authorList>
            <person name="Whitman W."/>
        </authorList>
    </citation>
    <scope>NUCLEOTIDE SEQUENCE [LARGE SCALE GENOMIC DNA]</scope>
    <source>
        <strain evidence="22 23">CECT 8654</strain>
    </source>
</reference>
<feature type="binding site" evidence="17">
    <location>
        <position position="437"/>
    </location>
    <ligand>
        <name>(6S)-NADPHX</name>
        <dbReference type="ChEBI" id="CHEBI:64076"/>
    </ligand>
</feature>
<accession>A0A7W4Z801</accession>
<feature type="domain" description="YjeF C-terminal" evidence="20">
    <location>
        <begin position="228"/>
        <end position="495"/>
    </location>
</feature>
<evidence type="ECO:0000256" key="6">
    <source>
        <dbReference type="ARBA" id="ARBA00022741"/>
    </source>
</evidence>
<feature type="binding site" evidence="18">
    <location>
        <position position="161"/>
    </location>
    <ligand>
        <name>(6S)-NADPHX</name>
        <dbReference type="ChEBI" id="CHEBI:64076"/>
    </ligand>
</feature>
<sequence>MLRCTDNLPLELYTAAQVRALDARIINDFGVPGIQLMLKASRALFSTFETQWPDCDALQVFCGKGNNAGDAYLMAALAVERGYTVRLWQVGDAPSAGDALTARERAEAAGVVAKPWRGELPDAGVIVDGLLGTGLKGDVRPAFAEAINAINASGLPVLAVDVPSGLCSDSGRILGAAVRASVTVSFIGLKQGLFTADAAECVGHLYFSDLEAPDAAMSDPPSVKRLLLECQHEVLPARARTAHKGHCGHVLVVGGDEGMAGAIVLAASAAARSGAGLVSCATRSAHLPGLLASRPEVMGHGVESVSALASLLAKASVVVIGPGLGQQRWGRALLSEVLKSDLPVVLDADALNLLGAKPELQRRAATIMTPHPGEAARLLDCTTADIHRDRFAAAAKLREITGASVLLKGAGTVIADDQGLAVSHYGNPGMASGGMGDVLSGVLGALLAQGLCASDSLRLGVCAHGVAADAAAALGGERGMLASDVIEQLRGVLNG</sequence>
<feature type="binding site" evidence="17">
    <location>
        <position position="371"/>
    </location>
    <ligand>
        <name>(6S)-NADPHX</name>
        <dbReference type="ChEBI" id="CHEBI:64076"/>
    </ligand>
</feature>
<comment type="function">
    <text evidence="17">Catalyzes the dehydration of the S-form of NAD(P)HX at the expense of ADP, which is converted to AMP. Together with NAD(P)HX epimerase, which catalyzes the epimerization of the S- and R-forms, the enzyme allows the repair of both epimers of NAD(P)HX, a damaged form of NAD(P)H that is a result of enzymatic or heat-dependent hydration.</text>
</comment>
<evidence type="ECO:0000256" key="14">
    <source>
        <dbReference type="ARBA" id="ARBA00025153"/>
    </source>
</evidence>
<dbReference type="GO" id="GO:0005524">
    <property type="term" value="F:ATP binding"/>
    <property type="evidence" value="ECO:0007669"/>
    <property type="project" value="UniProtKB-UniRule"/>
</dbReference>
<keyword evidence="12 17" id="KW-0456">Lyase</keyword>
<dbReference type="CDD" id="cd01171">
    <property type="entry name" value="YXKO-related"/>
    <property type="match status" value="1"/>
</dbReference>
<keyword evidence="13" id="KW-0511">Multifunctional enzyme</keyword>
<evidence type="ECO:0000256" key="19">
    <source>
        <dbReference type="PIRNR" id="PIRNR017184"/>
    </source>
</evidence>
<evidence type="ECO:0000313" key="23">
    <source>
        <dbReference type="Proteomes" id="UP000537130"/>
    </source>
</evidence>
<evidence type="ECO:0000256" key="16">
    <source>
        <dbReference type="ARBA" id="ARBA00049209"/>
    </source>
</evidence>
<feature type="binding site" evidence="17">
    <location>
        <begin position="408"/>
        <end position="412"/>
    </location>
    <ligand>
        <name>AMP</name>
        <dbReference type="ChEBI" id="CHEBI:456215"/>
    </ligand>
</feature>
<dbReference type="InterPro" id="IPR036652">
    <property type="entry name" value="YjeF_N_dom_sf"/>
</dbReference>
<keyword evidence="10 17" id="KW-0520">NAD</keyword>
<dbReference type="PANTHER" id="PTHR12592">
    <property type="entry name" value="ATP-DEPENDENT (S)-NAD(P)H-HYDRATE DEHYDRATASE FAMILY MEMBER"/>
    <property type="match status" value="1"/>
</dbReference>
<dbReference type="NCBIfam" id="TIGR00196">
    <property type="entry name" value="yjeF_cterm"/>
    <property type="match status" value="1"/>
</dbReference>
<comment type="cofactor">
    <cofactor evidence="17">
        <name>Mg(2+)</name>
        <dbReference type="ChEBI" id="CHEBI:18420"/>
    </cofactor>
</comment>